<dbReference type="AlphaFoldDB" id="B0DFF1"/>
<sequence length="237" mass="26135">MSRKIGSGAMTAELPDDQKCQPILDQMAKDPAGCHGPSLIKEAIAHETGIHLTRDFIRKEVVLLDPEASAAHEPTAKKIPCSTIISLGPHHEWSCDGHDKLSAIGFPIWAVRDVWSGRWLGVWVVPNNQYMQTITYLYLSLVAKLGGQIQAHSLCVQFRLMSKAGMPLQSTTDCGSETVMMYGLANALREQFSPELGVVNIGPAHHFLKSVHNITIERGWGQLHKQWVPKQYGFGCG</sequence>
<dbReference type="InParanoid" id="B0DFF1"/>
<dbReference type="EMBL" id="DS547107">
    <property type="protein sequence ID" value="EDR06854.1"/>
    <property type="molecule type" value="Genomic_DNA"/>
</dbReference>
<dbReference type="HOGENOM" id="CLU_039761_0_2_1"/>
<gene>
    <name evidence="1" type="ORF">LACBIDRAFT_328609</name>
</gene>
<dbReference type="PANTHER" id="PTHR46177:SF1">
    <property type="entry name" value="INTEGRASE CATALYTIC DOMAIN-CONTAINING PROTEIN"/>
    <property type="match status" value="1"/>
</dbReference>
<organism evidence="2">
    <name type="scientific">Laccaria bicolor (strain S238N-H82 / ATCC MYA-4686)</name>
    <name type="common">Bicoloured deceiver</name>
    <name type="synonym">Laccaria laccata var. bicolor</name>
    <dbReference type="NCBI Taxonomy" id="486041"/>
    <lineage>
        <taxon>Eukaryota</taxon>
        <taxon>Fungi</taxon>
        <taxon>Dikarya</taxon>
        <taxon>Basidiomycota</taxon>
        <taxon>Agaricomycotina</taxon>
        <taxon>Agaricomycetes</taxon>
        <taxon>Agaricomycetidae</taxon>
        <taxon>Agaricales</taxon>
        <taxon>Agaricineae</taxon>
        <taxon>Hydnangiaceae</taxon>
        <taxon>Laccaria</taxon>
    </lineage>
</organism>
<protein>
    <submittedName>
        <fullName evidence="1">Predicted protein</fullName>
    </submittedName>
</protein>
<proteinExistence type="predicted"/>
<dbReference type="OrthoDB" id="5392716at2759"/>
<dbReference type="KEGG" id="lbc:LACBIDRAFT_328609"/>
<dbReference type="RefSeq" id="XP_001882701.1">
    <property type="nucleotide sequence ID" value="XM_001882666.1"/>
</dbReference>
<dbReference type="Proteomes" id="UP000001194">
    <property type="component" value="Unassembled WGS sequence"/>
</dbReference>
<dbReference type="PANTHER" id="PTHR46177">
    <property type="entry name" value="INTEGRASE CATALYTIC DOMAIN-CONTAINING PROTEIN"/>
    <property type="match status" value="1"/>
</dbReference>
<evidence type="ECO:0000313" key="1">
    <source>
        <dbReference type="EMBL" id="EDR06854.1"/>
    </source>
</evidence>
<accession>B0DFF1</accession>
<dbReference type="GeneID" id="6078191"/>
<name>B0DFF1_LACBS</name>
<evidence type="ECO:0000313" key="2">
    <source>
        <dbReference type="Proteomes" id="UP000001194"/>
    </source>
</evidence>
<keyword evidence="2" id="KW-1185">Reference proteome</keyword>
<reference evidence="1 2" key="1">
    <citation type="journal article" date="2008" name="Nature">
        <title>The genome of Laccaria bicolor provides insights into mycorrhizal symbiosis.</title>
        <authorList>
            <person name="Martin F."/>
            <person name="Aerts A."/>
            <person name="Ahren D."/>
            <person name="Brun A."/>
            <person name="Danchin E.G.J."/>
            <person name="Duchaussoy F."/>
            <person name="Gibon J."/>
            <person name="Kohler A."/>
            <person name="Lindquist E."/>
            <person name="Pereda V."/>
            <person name="Salamov A."/>
            <person name="Shapiro H.J."/>
            <person name="Wuyts J."/>
            <person name="Blaudez D."/>
            <person name="Buee M."/>
            <person name="Brokstein P."/>
            <person name="Canbaeck B."/>
            <person name="Cohen D."/>
            <person name="Courty P.E."/>
            <person name="Coutinho P.M."/>
            <person name="Delaruelle C."/>
            <person name="Detter J.C."/>
            <person name="Deveau A."/>
            <person name="DiFazio S."/>
            <person name="Duplessis S."/>
            <person name="Fraissinet-Tachet L."/>
            <person name="Lucic E."/>
            <person name="Frey-Klett P."/>
            <person name="Fourrey C."/>
            <person name="Feussner I."/>
            <person name="Gay G."/>
            <person name="Grimwood J."/>
            <person name="Hoegger P.J."/>
            <person name="Jain P."/>
            <person name="Kilaru S."/>
            <person name="Labbe J."/>
            <person name="Lin Y.C."/>
            <person name="Legue V."/>
            <person name="Le Tacon F."/>
            <person name="Marmeisse R."/>
            <person name="Melayah D."/>
            <person name="Montanini B."/>
            <person name="Muratet M."/>
            <person name="Nehls U."/>
            <person name="Niculita-Hirzel H."/>
            <person name="Oudot-Le Secq M.P."/>
            <person name="Peter M."/>
            <person name="Quesneville H."/>
            <person name="Rajashekar B."/>
            <person name="Reich M."/>
            <person name="Rouhier N."/>
            <person name="Schmutz J."/>
            <person name="Yin T."/>
            <person name="Chalot M."/>
            <person name="Henrissat B."/>
            <person name="Kuees U."/>
            <person name="Lucas S."/>
            <person name="Van de Peer Y."/>
            <person name="Podila G.K."/>
            <person name="Polle A."/>
            <person name="Pukkila P.J."/>
            <person name="Richardson P.M."/>
            <person name="Rouze P."/>
            <person name="Sanders I.R."/>
            <person name="Stajich J.E."/>
            <person name="Tunlid A."/>
            <person name="Tuskan G."/>
            <person name="Grigoriev I.V."/>
        </authorList>
    </citation>
    <scope>NUCLEOTIDE SEQUENCE [LARGE SCALE GENOMIC DNA]</scope>
    <source>
        <strain evidence="2">S238N-H82 / ATCC MYA-4686</strain>
    </source>
</reference>